<name>A0A6J7XP34_9CAUD</name>
<organism evidence="1">
    <name type="scientific">uncultured Caudovirales phage</name>
    <dbReference type="NCBI Taxonomy" id="2100421"/>
    <lineage>
        <taxon>Viruses</taxon>
        <taxon>Duplodnaviria</taxon>
        <taxon>Heunggongvirae</taxon>
        <taxon>Uroviricota</taxon>
        <taxon>Caudoviricetes</taxon>
        <taxon>Peduoviridae</taxon>
        <taxon>Maltschvirus</taxon>
        <taxon>Maltschvirus maltsch</taxon>
    </lineage>
</organism>
<evidence type="ECO:0000313" key="1">
    <source>
        <dbReference type="EMBL" id="CAB5238258.1"/>
    </source>
</evidence>
<reference evidence="1" key="1">
    <citation type="submission" date="2020-05" db="EMBL/GenBank/DDBJ databases">
        <authorList>
            <person name="Chiriac C."/>
            <person name="Salcher M."/>
            <person name="Ghai R."/>
            <person name="Kavagutti S V."/>
        </authorList>
    </citation>
    <scope>NUCLEOTIDE SEQUENCE</scope>
</reference>
<proteinExistence type="predicted"/>
<dbReference type="Pfam" id="PF19174">
    <property type="entry name" value="DUF5856"/>
    <property type="match status" value="1"/>
</dbReference>
<dbReference type="EMBL" id="LR798453">
    <property type="protein sequence ID" value="CAB5238258.1"/>
    <property type="molecule type" value="Genomic_DNA"/>
</dbReference>
<accession>A0A6J7XP34</accession>
<gene>
    <name evidence="1" type="ORF">UFOVP162_22</name>
</gene>
<dbReference type="InterPro" id="IPR043876">
    <property type="entry name" value="DUF5856"/>
</dbReference>
<sequence length="122" mass="13902">MMYKAADFVGMLFLARDVAHSVHLNTRSYSKHVALNTFYDEIIDHADAFAEAYQGRHGLMGPITLHSATKTANIIDFLQGQLDDIEKCRYEVVDKSDSSLQQLIDNIIELYLSTLYKLRFLA</sequence>
<protein>
    <submittedName>
        <fullName evidence="1">Uncharacterized protein</fullName>
    </submittedName>
</protein>